<dbReference type="Proteomes" id="UP000002725">
    <property type="component" value="Chromosome"/>
</dbReference>
<dbReference type="RefSeq" id="WP_012505803.1">
    <property type="nucleotide sequence ID" value="NC_011059.1"/>
</dbReference>
<evidence type="ECO:0000313" key="1">
    <source>
        <dbReference type="EMBL" id="ACF46268.1"/>
    </source>
</evidence>
<gene>
    <name evidence="1" type="ordered locus">Paes_1242</name>
</gene>
<dbReference type="eggNOG" id="ENOG502ZIGF">
    <property type="taxonomic scope" value="Bacteria"/>
</dbReference>
<organism evidence="1 2">
    <name type="scientific">Prosthecochloris aestuarii (strain DSM 271 / SK 413)</name>
    <dbReference type="NCBI Taxonomy" id="290512"/>
    <lineage>
        <taxon>Bacteria</taxon>
        <taxon>Pseudomonadati</taxon>
        <taxon>Chlorobiota</taxon>
        <taxon>Chlorobiia</taxon>
        <taxon>Chlorobiales</taxon>
        <taxon>Chlorobiaceae</taxon>
        <taxon>Prosthecochloris</taxon>
    </lineage>
</organism>
<sequence length="79" mass="9255">MISRKELIKRLRDDINTEEVAVVLYTKHLKDTLQLAGLSDDVRRKMIALLDKLTEESRTHEKVMKELLTRIANSSRDVY</sequence>
<name>B4S881_PROA2</name>
<evidence type="ECO:0000313" key="2">
    <source>
        <dbReference type="Proteomes" id="UP000002725"/>
    </source>
</evidence>
<reference evidence="1" key="1">
    <citation type="submission" date="2008-06" db="EMBL/GenBank/DDBJ databases">
        <title>Complete sequence of chromosome of Prosthecochloris aestuarii DSM 271.</title>
        <authorList>
            <consortium name="US DOE Joint Genome Institute"/>
            <person name="Lucas S."/>
            <person name="Copeland A."/>
            <person name="Lapidus A."/>
            <person name="Glavina del Rio T."/>
            <person name="Dalin E."/>
            <person name="Tice H."/>
            <person name="Bruce D."/>
            <person name="Goodwin L."/>
            <person name="Pitluck S."/>
            <person name="Schmutz J."/>
            <person name="Larimer F."/>
            <person name="Land M."/>
            <person name="Hauser L."/>
            <person name="Kyrpides N."/>
            <person name="Anderson I."/>
            <person name="Liu Z."/>
            <person name="Li T."/>
            <person name="Zhao F."/>
            <person name="Overmann J."/>
            <person name="Bryant D.A."/>
            <person name="Richardson P."/>
        </authorList>
    </citation>
    <scope>NUCLEOTIDE SEQUENCE [LARGE SCALE GENOMIC DNA]</scope>
    <source>
        <strain evidence="1">DSM 271</strain>
    </source>
</reference>
<dbReference type="STRING" id="290512.Paes_1242"/>
<accession>B4S881</accession>
<dbReference type="AlphaFoldDB" id="B4S881"/>
<keyword evidence="2" id="KW-1185">Reference proteome</keyword>
<dbReference type="EMBL" id="CP001108">
    <property type="protein sequence ID" value="ACF46268.1"/>
    <property type="molecule type" value="Genomic_DNA"/>
</dbReference>
<proteinExistence type="predicted"/>
<dbReference type="HOGENOM" id="CLU_2603131_0_0_10"/>
<dbReference type="KEGG" id="paa:Paes_1242"/>
<protein>
    <submittedName>
        <fullName evidence="1">Uncharacterized protein</fullName>
    </submittedName>
</protein>